<evidence type="ECO:0000259" key="3">
    <source>
        <dbReference type="PROSITE" id="PS50157"/>
    </source>
</evidence>
<protein>
    <recommendedName>
        <fullName evidence="3">C2H2-type domain-containing protein</fullName>
    </recommendedName>
</protein>
<dbReference type="PROSITE" id="PS50157">
    <property type="entry name" value="ZINC_FINGER_C2H2_2"/>
    <property type="match status" value="1"/>
</dbReference>
<comment type="caution">
    <text evidence="4">The sequence shown here is derived from an EMBL/GenBank/DDBJ whole genome shotgun (WGS) entry which is preliminary data.</text>
</comment>
<sequence length="489" mass="56344">MLRILGTTWSGSLQFLETVVKKKGEKYREKRDMSQLEANSLFLTNHLKDCEGRLSALRNEFQSQIFQIHEESVDQFSQFSLRVRDLLNNAWIHYQSEHCYKIHNISKFFFFWIELNEKRKLLLTNQKENEERLQRRLKKLHTLSIHAVSRYCGECIQKIYELWQEKFKSEFVQQCQRADITINLLHSYSRHGFGPDHYNNNNNNNDNNNGGTCTNNIDDNANASNTTTNAITTTTINPNSNIIKNNSTNQGDNNNNDNDNNNNTNTNKNNKNRNTMENNGKTKEDTDACIKKLFKWFGAEESNGASHPCNSHDVKGNLSTMVTGILNAVMSSDHLKRKGDQQIVPDKSKTLFKRESNGDNNNNNINDNNNNNNDDANDKTGNDNDIDNDADDSAYDNGGEDNRKQIATNVAMLKNNHKKIKQAASRTTPYWKKEPQNHESKNKRTFAQMMAEEIDTNPYECPYCPEKYSSGSELRVHESKKHSHVLLFK</sequence>
<proteinExistence type="predicted"/>
<evidence type="ECO:0000256" key="1">
    <source>
        <dbReference type="PROSITE-ProRule" id="PRU00042"/>
    </source>
</evidence>
<dbReference type="AlphaFoldDB" id="X6P3X2"/>
<feature type="compositionally biased region" description="Low complexity" evidence="2">
    <location>
        <begin position="358"/>
        <end position="374"/>
    </location>
</feature>
<evidence type="ECO:0000313" key="5">
    <source>
        <dbReference type="Proteomes" id="UP000023152"/>
    </source>
</evidence>
<gene>
    <name evidence="4" type="ORF">RFI_04290</name>
</gene>
<feature type="non-terminal residue" evidence="4">
    <location>
        <position position="489"/>
    </location>
</feature>
<keyword evidence="1" id="KW-0863">Zinc-finger</keyword>
<evidence type="ECO:0000256" key="2">
    <source>
        <dbReference type="SAM" id="MobiDB-lite"/>
    </source>
</evidence>
<feature type="compositionally biased region" description="Low complexity" evidence="2">
    <location>
        <begin position="231"/>
        <end position="279"/>
    </location>
</feature>
<dbReference type="Proteomes" id="UP000023152">
    <property type="component" value="Unassembled WGS sequence"/>
</dbReference>
<feature type="region of interest" description="Disordered" evidence="2">
    <location>
        <begin position="231"/>
        <end position="283"/>
    </location>
</feature>
<dbReference type="InterPro" id="IPR013087">
    <property type="entry name" value="Znf_C2H2_type"/>
</dbReference>
<dbReference type="EMBL" id="ASPP01003888">
    <property type="protein sequence ID" value="ETO32828.1"/>
    <property type="molecule type" value="Genomic_DNA"/>
</dbReference>
<feature type="region of interest" description="Disordered" evidence="2">
    <location>
        <begin position="336"/>
        <end position="401"/>
    </location>
</feature>
<keyword evidence="1" id="KW-0862">Zinc</keyword>
<feature type="compositionally biased region" description="Low complexity" evidence="2">
    <location>
        <begin position="199"/>
        <end position="216"/>
    </location>
</feature>
<dbReference type="GO" id="GO:0008270">
    <property type="term" value="F:zinc ion binding"/>
    <property type="evidence" value="ECO:0007669"/>
    <property type="project" value="UniProtKB-KW"/>
</dbReference>
<feature type="compositionally biased region" description="Basic and acidic residues" evidence="2">
    <location>
        <begin position="346"/>
        <end position="357"/>
    </location>
</feature>
<name>X6P3X2_RETFI</name>
<reference evidence="4 5" key="1">
    <citation type="journal article" date="2013" name="Curr. Biol.">
        <title>The Genome of the Foraminiferan Reticulomyxa filosa.</title>
        <authorList>
            <person name="Glockner G."/>
            <person name="Hulsmann N."/>
            <person name="Schleicher M."/>
            <person name="Noegel A.A."/>
            <person name="Eichinger L."/>
            <person name="Gallinger C."/>
            <person name="Pawlowski J."/>
            <person name="Sierra R."/>
            <person name="Euteneuer U."/>
            <person name="Pillet L."/>
            <person name="Moustafa A."/>
            <person name="Platzer M."/>
            <person name="Groth M."/>
            <person name="Szafranski K."/>
            <person name="Schliwa M."/>
        </authorList>
    </citation>
    <scope>NUCLEOTIDE SEQUENCE [LARGE SCALE GENOMIC DNA]</scope>
</reference>
<dbReference type="PROSITE" id="PS00028">
    <property type="entry name" value="ZINC_FINGER_C2H2_1"/>
    <property type="match status" value="1"/>
</dbReference>
<organism evidence="4 5">
    <name type="scientific">Reticulomyxa filosa</name>
    <dbReference type="NCBI Taxonomy" id="46433"/>
    <lineage>
        <taxon>Eukaryota</taxon>
        <taxon>Sar</taxon>
        <taxon>Rhizaria</taxon>
        <taxon>Retaria</taxon>
        <taxon>Foraminifera</taxon>
        <taxon>Monothalamids</taxon>
        <taxon>Reticulomyxidae</taxon>
        <taxon>Reticulomyxa</taxon>
    </lineage>
</organism>
<accession>X6P3X2</accession>
<keyword evidence="5" id="KW-1185">Reference proteome</keyword>
<feature type="domain" description="C2H2-type" evidence="3">
    <location>
        <begin position="459"/>
        <end position="483"/>
    </location>
</feature>
<feature type="region of interest" description="Disordered" evidence="2">
    <location>
        <begin position="196"/>
        <end position="216"/>
    </location>
</feature>
<evidence type="ECO:0000313" key="4">
    <source>
        <dbReference type="EMBL" id="ETO32828.1"/>
    </source>
</evidence>
<feature type="compositionally biased region" description="Acidic residues" evidence="2">
    <location>
        <begin position="384"/>
        <end position="394"/>
    </location>
</feature>
<keyword evidence="1" id="KW-0479">Metal-binding</keyword>